<dbReference type="InterPro" id="IPR032942">
    <property type="entry name" value="BPI/LBP/Plunc"/>
</dbReference>
<dbReference type="SUPFAM" id="SSF55394">
    <property type="entry name" value="Bactericidal permeability-increasing protein, BPI"/>
    <property type="match status" value="2"/>
</dbReference>
<evidence type="ECO:0000313" key="3">
    <source>
        <dbReference type="EnsemblMetazoa" id="PPA21671.1"/>
    </source>
</evidence>
<evidence type="ECO:0000313" key="4">
    <source>
        <dbReference type="Proteomes" id="UP000005239"/>
    </source>
</evidence>
<dbReference type="Gene3D" id="3.15.20.10">
    <property type="entry name" value="Bactericidal permeability-increasing protein, domain 2"/>
    <property type="match status" value="1"/>
</dbReference>
<dbReference type="Gene3D" id="3.15.10.10">
    <property type="entry name" value="Bactericidal permeability-increasing protein, domain 1"/>
    <property type="match status" value="1"/>
</dbReference>
<dbReference type="GO" id="GO:0005615">
    <property type="term" value="C:extracellular space"/>
    <property type="evidence" value="ECO:0000318"/>
    <property type="project" value="GO_Central"/>
</dbReference>
<dbReference type="EnsemblMetazoa" id="PPA21671.1">
    <property type="protein sequence ID" value="PPA21671.1"/>
    <property type="gene ID" value="WBGene00111225"/>
</dbReference>
<dbReference type="OrthoDB" id="10255543at2759"/>
<gene>
    <name evidence="3" type="primary">WBGene00111225</name>
</gene>
<accession>A0A2A6D0D1</accession>
<dbReference type="Pfam" id="PF02886">
    <property type="entry name" value="LBP_BPI_CETP_C"/>
    <property type="match status" value="1"/>
</dbReference>
<comment type="similarity">
    <text evidence="1">Belongs to the BPI/LBP/Plunc superfamily. BPI/LBP family.</text>
</comment>
<dbReference type="SMART" id="SM00328">
    <property type="entry name" value="BPI1"/>
    <property type="match status" value="1"/>
</dbReference>
<dbReference type="InterPro" id="IPR017943">
    <property type="entry name" value="Bactericidal_perm-incr_a/b_dom"/>
</dbReference>
<dbReference type="InterPro" id="IPR001124">
    <property type="entry name" value="Lipid-bd_serum_glycop_C"/>
</dbReference>
<sequence length="754" mass="85558">MVTRNLLFRFIAAVLVQDASSVIVRINEVGMQEAANFTRQWLHQSMPRRKLPDLKQSFRSSWASGSIMVYNSTIDRFVPPLIRIRSSSERKLYMNTLSGFAQITAEWLVDSSLFKLVRIPVAGQIQTQMTGLISEIGLTFDENNEMEMVDCVALIRDLRVQLKGSVAADLLHWFRNAITRTIRKKIEHQYCVMMRQQWLPWVQAQLRNFPMNLTISRKPEVLLVQSLNRIDMSPLGIDAHMRSDLLWENEFVQSSDTANITDIDLEALPSSTRMIDMVVDEHTVQSVVAAAHFAGHLKTTIQSPFLRTSCEVLCVGTVLPELQEALPNRTLRVQASTLSPPVVLLESGRSLVYMNATLEVFPEPPLPGIKGSILRITVDTDFVLTMQMRNNKVKGYLNMIKAQALVIDSKIGLMSQKAVNMSTPFLEDAVDIFLGRGLFVEDPFQFPSVNEQLSLHKGALRMLNEEGEPFTDRFIPLEGMPFVCSYLTSREIERLSSTCRTMSSLVDTTVNMLPKKIEQCELIMKDGKAKMRFNLCGGYNDKTVTTPNGFIISCFLHKGWEIQSTDDFHIELKRNIDKDFWNSLTGGFALALFDGFHVNMPLTEINVNGLCYVMRSARFEEFRIAISEFDSMEIGEILTALIGSRMKLDREHPHLNYAIIYFKGLPFQLAADFLISLSNKVPTFEVETCENLGGWRKLLTVDHIVQMSHSQCKDIALDALLNDNLTADDFYKIFKGKASKSHLYMKLTVNVEDE</sequence>
<protein>
    <submittedName>
        <fullName evidence="3">Uncharacterized protein</fullName>
    </submittedName>
</protein>
<evidence type="ECO:0000256" key="1">
    <source>
        <dbReference type="ARBA" id="ARBA00007292"/>
    </source>
</evidence>
<dbReference type="PANTHER" id="PTHR10504">
    <property type="entry name" value="BACTERICIDAL PERMEABILITY-INCREASING BPI PROTEIN-RELATED"/>
    <property type="match status" value="1"/>
</dbReference>
<evidence type="ECO:0000256" key="2">
    <source>
        <dbReference type="ARBA" id="ARBA00023157"/>
    </source>
</evidence>
<accession>A0A8R1UF96</accession>
<keyword evidence="4" id="KW-1185">Reference proteome</keyword>
<reference evidence="3" key="2">
    <citation type="submission" date="2022-06" db="UniProtKB">
        <authorList>
            <consortium name="EnsemblMetazoa"/>
        </authorList>
    </citation>
    <scope>IDENTIFICATION</scope>
    <source>
        <strain evidence="3">PS312</strain>
    </source>
</reference>
<name>A0A2A6D0D1_PRIPA</name>
<dbReference type="PANTHER" id="PTHR10504:SF140">
    <property type="entry name" value="BPI2 DOMAIN-CONTAINING PROTEIN"/>
    <property type="match status" value="1"/>
</dbReference>
<proteinExistence type="inferred from homology"/>
<dbReference type="AlphaFoldDB" id="A0A2A6D0D1"/>
<dbReference type="InterPro" id="IPR017942">
    <property type="entry name" value="Lipid-bd_serum_glycop_N"/>
</dbReference>
<dbReference type="SMART" id="SM00329">
    <property type="entry name" value="BPI2"/>
    <property type="match status" value="1"/>
</dbReference>
<organism evidence="3 4">
    <name type="scientific">Pristionchus pacificus</name>
    <name type="common">Parasitic nematode worm</name>
    <dbReference type="NCBI Taxonomy" id="54126"/>
    <lineage>
        <taxon>Eukaryota</taxon>
        <taxon>Metazoa</taxon>
        <taxon>Ecdysozoa</taxon>
        <taxon>Nematoda</taxon>
        <taxon>Chromadorea</taxon>
        <taxon>Rhabditida</taxon>
        <taxon>Rhabditina</taxon>
        <taxon>Diplogasteromorpha</taxon>
        <taxon>Diplogasteroidea</taxon>
        <taxon>Neodiplogasteridae</taxon>
        <taxon>Pristionchus</taxon>
    </lineage>
</organism>
<dbReference type="Proteomes" id="UP000005239">
    <property type="component" value="Unassembled WGS sequence"/>
</dbReference>
<keyword evidence="2" id="KW-1015">Disulfide bond</keyword>
<dbReference type="GO" id="GO:0008289">
    <property type="term" value="F:lipid binding"/>
    <property type="evidence" value="ECO:0007669"/>
    <property type="project" value="InterPro"/>
</dbReference>
<reference evidence="4" key="1">
    <citation type="journal article" date="2008" name="Nat. Genet.">
        <title>The Pristionchus pacificus genome provides a unique perspective on nematode lifestyle and parasitism.</title>
        <authorList>
            <person name="Dieterich C."/>
            <person name="Clifton S.W."/>
            <person name="Schuster L.N."/>
            <person name="Chinwalla A."/>
            <person name="Delehaunty K."/>
            <person name="Dinkelacker I."/>
            <person name="Fulton L."/>
            <person name="Fulton R."/>
            <person name="Godfrey J."/>
            <person name="Minx P."/>
            <person name="Mitreva M."/>
            <person name="Roeseler W."/>
            <person name="Tian H."/>
            <person name="Witte H."/>
            <person name="Yang S.P."/>
            <person name="Wilson R.K."/>
            <person name="Sommer R.J."/>
        </authorList>
    </citation>
    <scope>NUCLEOTIDE SEQUENCE [LARGE SCALE GENOMIC DNA]</scope>
    <source>
        <strain evidence="4">PS312</strain>
    </source>
</reference>